<evidence type="ECO:0000256" key="4">
    <source>
        <dbReference type="ARBA" id="ARBA00024124"/>
    </source>
</evidence>
<keyword evidence="1" id="KW-0677">Repeat</keyword>
<dbReference type="InterPro" id="IPR019734">
    <property type="entry name" value="TPR_rpt"/>
</dbReference>
<reference evidence="7" key="1">
    <citation type="submission" date="2022-08" db="EMBL/GenBank/DDBJ databases">
        <title>Genome sequencing of akame (Lates japonicus).</title>
        <authorList>
            <person name="Hashiguchi Y."/>
            <person name="Takahashi H."/>
        </authorList>
    </citation>
    <scope>NUCLEOTIDE SEQUENCE</scope>
    <source>
        <strain evidence="7">Kochi</strain>
    </source>
</reference>
<evidence type="ECO:0000313" key="7">
    <source>
        <dbReference type="EMBL" id="GLD62698.1"/>
    </source>
</evidence>
<dbReference type="SMART" id="SM00028">
    <property type="entry name" value="TPR"/>
    <property type="match status" value="2"/>
</dbReference>
<dbReference type="Proteomes" id="UP001279410">
    <property type="component" value="Unassembled WGS sequence"/>
</dbReference>
<sequence length="623" mass="69591">MPLDIEIPVLRGFLTPSEATKWKQSVFTTADAGSLLVSLMEGDFEAVLLSPQVLDLLTGDGSCCEGEDIEAYLERRVLHYLTGGTNNDQTNRELVVMAVAVSSLHMFVQSNWTGPSVSIHISDLLPPALLSSQPQTLVEAIHSCLLLDGESVYSLVANPFLLLLASVILTKCSSKMNSLQLLHWWTLRYVNLHQQILEACSPQLLNLAHSSMDKVLKCQSLLSEQRNLAIQFHLECVYTSLTYYEYQPAKEHIKKAQELSGLNINMTGALGKRTRFQQKYLAQLILEVNRKQDQPGQTDSEASPTPLAFLPKDCSLGDDTVLDKISLVEPAQFELPDLSAEEQAVILGICTDFQKNNPVHKLTEEELLAFTSNAEAWNNLSTAYIRLQKKNKAFRTLQEALKCNYEHWQIWENFIAVSTDIGEFAEAIKAYHRLMELRENYKDIQILQILVRAVVGNMTDSQGEQAGSLQPKLKELLGRVSSRHSSDSEIWRQYALLYGDGHSSNTDDNEKALQFLSKAHRCEVQAGGWEKEPGLFKEVMKRAIDMGEVTISCSKKKSNPAEALQMLSSTRLSLRSLATKAKQMHTDVATGQIHSELEDGAAALEQLITELQELSGKLRDQSQ</sequence>
<dbReference type="SUPFAM" id="SSF48452">
    <property type="entry name" value="TPR-like"/>
    <property type="match status" value="1"/>
</dbReference>
<accession>A0AAD3MX01</accession>
<dbReference type="Gene3D" id="1.25.40.10">
    <property type="entry name" value="Tetratricopeptide repeat domain"/>
    <property type="match status" value="1"/>
</dbReference>
<dbReference type="InterPro" id="IPR011990">
    <property type="entry name" value="TPR-like_helical_dom_sf"/>
</dbReference>
<evidence type="ECO:0000256" key="6">
    <source>
        <dbReference type="SAM" id="Coils"/>
    </source>
</evidence>
<evidence type="ECO:0000256" key="3">
    <source>
        <dbReference type="ARBA" id="ARBA00024020"/>
    </source>
</evidence>
<keyword evidence="8" id="KW-1185">Reference proteome</keyword>
<evidence type="ECO:0000256" key="2">
    <source>
        <dbReference type="ARBA" id="ARBA00022803"/>
    </source>
</evidence>
<comment type="caution">
    <text evidence="7">The sequence shown here is derived from an EMBL/GenBank/DDBJ whole genome shotgun (WGS) entry which is preliminary data.</text>
</comment>
<evidence type="ECO:0000256" key="1">
    <source>
        <dbReference type="ARBA" id="ARBA00022737"/>
    </source>
</evidence>
<name>A0AAD3MX01_LATJO</name>
<dbReference type="PANTHER" id="PTHR16193:SF0">
    <property type="entry name" value="TETRATRICOPEPTIDE REPEAT PROTEIN 27"/>
    <property type="match status" value="1"/>
</dbReference>
<proteinExistence type="inferred from homology"/>
<organism evidence="7 8">
    <name type="scientific">Lates japonicus</name>
    <name type="common">Japanese lates</name>
    <dbReference type="NCBI Taxonomy" id="270547"/>
    <lineage>
        <taxon>Eukaryota</taxon>
        <taxon>Metazoa</taxon>
        <taxon>Chordata</taxon>
        <taxon>Craniata</taxon>
        <taxon>Vertebrata</taxon>
        <taxon>Euteleostomi</taxon>
        <taxon>Actinopterygii</taxon>
        <taxon>Neopterygii</taxon>
        <taxon>Teleostei</taxon>
        <taxon>Neoteleostei</taxon>
        <taxon>Acanthomorphata</taxon>
        <taxon>Carangaria</taxon>
        <taxon>Carangaria incertae sedis</taxon>
        <taxon>Centropomidae</taxon>
        <taxon>Lates</taxon>
    </lineage>
</organism>
<feature type="coiled-coil region" evidence="6">
    <location>
        <begin position="594"/>
        <end position="621"/>
    </location>
</feature>
<dbReference type="PROSITE" id="PS50005">
    <property type="entry name" value="TPR"/>
    <property type="match status" value="1"/>
</dbReference>
<dbReference type="InterPro" id="IPR044244">
    <property type="entry name" value="TTC27/Emw1"/>
</dbReference>
<keyword evidence="2 5" id="KW-0802">TPR repeat</keyword>
<gene>
    <name evidence="7" type="ORF">AKAME5_001439000</name>
</gene>
<feature type="repeat" description="TPR" evidence="5">
    <location>
        <begin position="374"/>
        <end position="407"/>
    </location>
</feature>
<dbReference type="PANTHER" id="PTHR16193">
    <property type="entry name" value="TETRATRICOPEPTIDE REPEAT PROTEIN 27"/>
    <property type="match status" value="1"/>
</dbReference>
<dbReference type="AlphaFoldDB" id="A0AAD3MX01"/>
<evidence type="ECO:0000256" key="5">
    <source>
        <dbReference type="PROSITE-ProRule" id="PRU00339"/>
    </source>
</evidence>
<comment type="similarity">
    <text evidence="3">Belongs to the TTC27 family.</text>
</comment>
<dbReference type="EMBL" id="BRZM01000054">
    <property type="protein sequence ID" value="GLD62698.1"/>
    <property type="molecule type" value="Genomic_DNA"/>
</dbReference>
<protein>
    <recommendedName>
        <fullName evidence="4">Tetratricopeptide repeat protein 27</fullName>
    </recommendedName>
</protein>
<keyword evidence="6" id="KW-0175">Coiled coil</keyword>
<evidence type="ECO:0000313" key="8">
    <source>
        <dbReference type="Proteomes" id="UP001279410"/>
    </source>
</evidence>